<keyword evidence="2 7" id="KW-0699">rRNA-binding</keyword>
<dbReference type="KEGG" id="osg:BST96_10330"/>
<dbReference type="SMART" id="SM00363">
    <property type="entry name" value="S4"/>
    <property type="match status" value="1"/>
</dbReference>
<dbReference type="SMART" id="SM01390">
    <property type="entry name" value="Ribosomal_S4"/>
    <property type="match status" value="1"/>
</dbReference>
<dbReference type="EMBL" id="CP019343">
    <property type="protein sequence ID" value="ARN74478.1"/>
    <property type="molecule type" value="Genomic_DNA"/>
</dbReference>
<dbReference type="GO" id="GO:0015935">
    <property type="term" value="C:small ribosomal subunit"/>
    <property type="evidence" value="ECO:0007669"/>
    <property type="project" value="InterPro"/>
</dbReference>
<evidence type="ECO:0000313" key="11">
    <source>
        <dbReference type="EMBL" id="ARN74478.1"/>
    </source>
</evidence>
<dbReference type="GO" id="GO:0042274">
    <property type="term" value="P:ribosomal small subunit biogenesis"/>
    <property type="evidence" value="ECO:0007669"/>
    <property type="project" value="TreeGrafter"/>
</dbReference>
<reference evidence="11 12" key="1">
    <citation type="submission" date="2016-11" db="EMBL/GenBank/DDBJ databases">
        <title>Trade-off between light-utilization and light-protection in marine flavobacteria.</title>
        <authorList>
            <person name="Kumagai Y."/>
        </authorList>
    </citation>
    <scope>NUCLEOTIDE SEQUENCE [LARGE SCALE GENOMIC DNA]</scope>
    <source>
        <strain evidence="11 12">NBRC 107125</strain>
    </source>
</reference>
<dbReference type="FunFam" id="3.10.290.10:FF:000001">
    <property type="entry name" value="30S ribosomal protein S4"/>
    <property type="match status" value="1"/>
</dbReference>
<evidence type="ECO:0000259" key="9">
    <source>
        <dbReference type="SMART" id="SM00363"/>
    </source>
</evidence>
<dbReference type="InterPro" id="IPR005709">
    <property type="entry name" value="Ribosomal_uS4_bac-type"/>
</dbReference>
<feature type="domain" description="Small ribosomal subunit protein uS4 N-terminal" evidence="10">
    <location>
        <begin position="3"/>
        <end position="95"/>
    </location>
</feature>
<evidence type="ECO:0000256" key="1">
    <source>
        <dbReference type="ARBA" id="ARBA00007465"/>
    </source>
</evidence>
<evidence type="ECO:0000256" key="5">
    <source>
        <dbReference type="ARBA" id="ARBA00023274"/>
    </source>
</evidence>
<dbReference type="InterPro" id="IPR036986">
    <property type="entry name" value="S4_RNA-bd_sf"/>
</dbReference>
<dbReference type="Gene3D" id="1.10.1050.10">
    <property type="entry name" value="Ribosomal Protein S4 Delta 41, Chain A, domain 1"/>
    <property type="match status" value="1"/>
</dbReference>
<dbReference type="SUPFAM" id="SSF55174">
    <property type="entry name" value="Alpha-L RNA-binding motif"/>
    <property type="match status" value="1"/>
</dbReference>
<dbReference type="InterPro" id="IPR018079">
    <property type="entry name" value="Ribosomal_uS4_CS"/>
</dbReference>
<keyword evidence="12" id="KW-1185">Reference proteome</keyword>
<gene>
    <name evidence="7" type="primary">rpsD</name>
    <name evidence="11" type="ORF">BST96_10330</name>
</gene>
<dbReference type="FunFam" id="1.10.1050.10:FF:000001">
    <property type="entry name" value="30S ribosomal protein S4"/>
    <property type="match status" value="1"/>
</dbReference>
<name>A0A1X9N8T2_9GAMM</name>
<dbReference type="PANTHER" id="PTHR11831:SF4">
    <property type="entry name" value="SMALL RIBOSOMAL SUBUNIT PROTEIN US4M"/>
    <property type="match status" value="1"/>
</dbReference>
<dbReference type="PANTHER" id="PTHR11831">
    <property type="entry name" value="30S 40S RIBOSOMAL PROTEIN"/>
    <property type="match status" value="1"/>
</dbReference>
<comment type="similarity">
    <text evidence="1 7 8">Belongs to the universal ribosomal protein uS4 family.</text>
</comment>
<evidence type="ECO:0000256" key="2">
    <source>
        <dbReference type="ARBA" id="ARBA00022730"/>
    </source>
</evidence>
<dbReference type="InterPro" id="IPR002942">
    <property type="entry name" value="S4_RNA-bd"/>
</dbReference>
<evidence type="ECO:0000256" key="4">
    <source>
        <dbReference type="ARBA" id="ARBA00022980"/>
    </source>
</evidence>
<comment type="function">
    <text evidence="7">One of the primary rRNA binding proteins, it binds directly to 16S rRNA where it nucleates assembly of the body of the 30S subunit.</text>
</comment>
<protein>
    <recommendedName>
        <fullName evidence="6 7">Small ribosomal subunit protein uS4</fullName>
    </recommendedName>
</protein>
<dbReference type="InterPro" id="IPR001912">
    <property type="entry name" value="Ribosomal_uS4_N"/>
</dbReference>
<organism evidence="11 12">
    <name type="scientific">Oceanicoccus sagamiensis</name>
    <dbReference type="NCBI Taxonomy" id="716816"/>
    <lineage>
        <taxon>Bacteria</taxon>
        <taxon>Pseudomonadati</taxon>
        <taxon>Pseudomonadota</taxon>
        <taxon>Gammaproteobacteria</taxon>
        <taxon>Cellvibrionales</taxon>
        <taxon>Spongiibacteraceae</taxon>
        <taxon>Oceanicoccus</taxon>
    </lineage>
</organism>
<dbReference type="PROSITE" id="PS50889">
    <property type="entry name" value="S4"/>
    <property type="match status" value="1"/>
</dbReference>
<dbReference type="NCBIfam" id="TIGR01017">
    <property type="entry name" value="rpsD_bact"/>
    <property type="match status" value="1"/>
</dbReference>
<keyword evidence="5 7" id="KW-0687">Ribonucleoprotein</keyword>
<dbReference type="Proteomes" id="UP000193450">
    <property type="component" value="Chromosome"/>
</dbReference>
<dbReference type="HAMAP" id="MF_01306_B">
    <property type="entry name" value="Ribosomal_uS4_B"/>
    <property type="match status" value="1"/>
</dbReference>
<evidence type="ECO:0000259" key="10">
    <source>
        <dbReference type="SMART" id="SM01390"/>
    </source>
</evidence>
<evidence type="ECO:0000256" key="3">
    <source>
        <dbReference type="ARBA" id="ARBA00022884"/>
    </source>
</evidence>
<sequence length="206" mass="23234">MARYLGPTCKLSRREGTDLFLKSGVRPLDSKCKAEAAPGFHGARRGRLSDYGVQLREKQKVRRIYGVLEKQFRNYYKEAARLKGATGENLLQLLESRLDNVVYRMGFGSTRSEARQLVSHKAILVNDKVVNIASYQVKAGDKVSVREKAKNQLRVKNALELAGQRGEPEWIDINAGNMEGTYKSQPDRADLSSEINENLIVELYSK</sequence>
<dbReference type="GO" id="GO:0019843">
    <property type="term" value="F:rRNA binding"/>
    <property type="evidence" value="ECO:0007669"/>
    <property type="project" value="UniProtKB-UniRule"/>
</dbReference>
<evidence type="ECO:0000256" key="7">
    <source>
        <dbReference type="HAMAP-Rule" id="MF_01306"/>
    </source>
</evidence>
<comment type="function">
    <text evidence="7">With S5 and S12 plays an important role in translational accuracy.</text>
</comment>
<evidence type="ECO:0000256" key="6">
    <source>
        <dbReference type="ARBA" id="ARBA00035254"/>
    </source>
</evidence>
<dbReference type="CDD" id="cd00165">
    <property type="entry name" value="S4"/>
    <property type="match status" value="1"/>
</dbReference>
<dbReference type="Pfam" id="PF00163">
    <property type="entry name" value="Ribosomal_S4"/>
    <property type="match status" value="1"/>
</dbReference>
<dbReference type="NCBIfam" id="NF003717">
    <property type="entry name" value="PRK05327.1"/>
    <property type="match status" value="1"/>
</dbReference>
<dbReference type="OrthoDB" id="9803672at2"/>
<dbReference type="RefSeq" id="WP_085758624.1">
    <property type="nucleotide sequence ID" value="NZ_CP019343.1"/>
</dbReference>
<evidence type="ECO:0000313" key="12">
    <source>
        <dbReference type="Proteomes" id="UP000193450"/>
    </source>
</evidence>
<comment type="subunit">
    <text evidence="7">Part of the 30S ribosomal subunit. Contacts protein S5. The interaction surface between S4 and S5 is involved in control of translational fidelity.</text>
</comment>
<dbReference type="Gene3D" id="3.10.290.10">
    <property type="entry name" value="RNA-binding S4 domain"/>
    <property type="match status" value="1"/>
</dbReference>
<keyword evidence="4 7" id="KW-0689">Ribosomal protein</keyword>
<evidence type="ECO:0000256" key="8">
    <source>
        <dbReference type="RuleBase" id="RU003699"/>
    </source>
</evidence>
<accession>A0A1X9N8T2</accession>
<proteinExistence type="inferred from homology"/>
<dbReference type="STRING" id="716816.BST96_10330"/>
<dbReference type="AlphaFoldDB" id="A0A1X9N8T2"/>
<feature type="domain" description="RNA-binding S4" evidence="9">
    <location>
        <begin position="96"/>
        <end position="160"/>
    </location>
</feature>
<dbReference type="InterPro" id="IPR022801">
    <property type="entry name" value="Ribosomal_uS4"/>
</dbReference>
<keyword evidence="3 7" id="KW-0694">RNA-binding</keyword>
<dbReference type="Pfam" id="PF01479">
    <property type="entry name" value="S4"/>
    <property type="match status" value="1"/>
</dbReference>
<dbReference type="PROSITE" id="PS00632">
    <property type="entry name" value="RIBOSOMAL_S4"/>
    <property type="match status" value="1"/>
</dbReference>
<dbReference type="GO" id="GO:0006412">
    <property type="term" value="P:translation"/>
    <property type="evidence" value="ECO:0007669"/>
    <property type="project" value="UniProtKB-UniRule"/>
</dbReference>
<dbReference type="GO" id="GO:0003735">
    <property type="term" value="F:structural constituent of ribosome"/>
    <property type="evidence" value="ECO:0007669"/>
    <property type="project" value="InterPro"/>
</dbReference>